<feature type="transmembrane region" description="Helical" evidence="2">
    <location>
        <begin position="240"/>
        <end position="261"/>
    </location>
</feature>
<dbReference type="EMBL" id="WIUZ02000016">
    <property type="protein sequence ID" value="KAF9780489.1"/>
    <property type="molecule type" value="Genomic_DNA"/>
</dbReference>
<organism evidence="4 5">
    <name type="scientific">Thelephora terrestris</name>
    <dbReference type="NCBI Taxonomy" id="56493"/>
    <lineage>
        <taxon>Eukaryota</taxon>
        <taxon>Fungi</taxon>
        <taxon>Dikarya</taxon>
        <taxon>Basidiomycota</taxon>
        <taxon>Agaricomycotina</taxon>
        <taxon>Agaricomycetes</taxon>
        <taxon>Thelephorales</taxon>
        <taxon>Thelephoraceae</taxon>
        <taxon>Thelephora</taxon>
    </lineage>
</organism>
<dbReference type="AlphaFoldDB" id="A0A9P6H718"/>
<evidence type="ECO:0000259" key="3">
    <source>
        <dbReference type="Pfam" id="PF20153"/>
    </source>
</evidence>
<keyword evidence="5" id="KW-1185">Reference proteome</keyword>
<feature type="compositionally biased region" description="Basic and acidic residues" evidence="1">
    <location>
        <begin position="10"/>
        <end position="21"/>
    </location>
</feature>
<evidence type="ECO:0000313" key="4">
    <source>
        <dbReference type="EMBL" id="KAF9780489.1"/>
    </source>
</evidence>
<feature type="transmembrane region" description="Helical" evidence="2">
    <location>
        <begin position="180"/>
        <end position="198"/>
    </location>
</feature>
<dbReference type="Proteomes" id="UP000736335">
    <property type="component" value="Unassembled WGS sequence"/>
</dbReference>
<comment type="caution">
    <text evidence="4">The sequence shown here is derived from an EMBL/GenBank/DDBJ whole genome shotgun (WGS) entry which is preliminary data.</text>
</comment>
<keyword evidence="2" id="KW-1133">Transmembrane helix</keyword>
<feature type="region of interest" description="Disordered" evidence="1">
    <location>
        <begin position="1"/>
        <end position="24"/>
    </location>
</feature>
<dbReference type="OrthoDB" id="3219854at2759"/>
<gene>
    <name evidence="4" type="ORF">BJ322DRAFT_295883</name>
</gene>
<dbReference type="InterPro" id="IPR045338">
    <property type="entry name" value="DUF6535"/>
</dbReference>
<dbReference type="Pfam" id="PF20153">
    <property type="entry name" value="DUF6535"/>
    <property type="match status" value="1"/>
</dbReference>
<keyword evidence="2" id="KW-0812">Transmembrane</keyword>
<name>A0A9P6H718_9AGAM</name>
<accession>A0A9P6H718</accession>
<proteinExistence type="predicted"/>
<evidence type="ECO:0000313" key="5">
    <source>
        <dbReference type="Proteomes" id="UP000736335"/>
    </source>
</evidence>
<feature type="region of interest" description="Disordered" evidence="1">
    <location>
        <begin position="44"/>
        <end position="82"/>
    </location>
</feature>
<reference evidence="4" key="1">
    <citation type="journal article" date="2020" name="Nat. Commun.">
        <title>Large-scale genome sequencing of mycorrhizal fungi provides insights into the early evolution of symbiotic traits.</title>
        <authorList>
            <person name="Miyauchi S."/>
            <person name="Kiss E."/>
            <person name="Kuo A."/>
            <person name="Drula E."/>
            <person name="Kohler A."/>
            <person name="Sanchez-Garcia M."/>
            <person name="Morin E."/>
            <person name="Andreopoulos B."/>
            <person name="Barry K.W."/>
            <person name="Bonito G."/>
            <person name="Buee M."/>
            <person name="Carver A."/>
            <person name="Chen C."/>
            <person name="Cichocki N."/>
            <person name="Clum A."/>
            <person name="Culley D."/>
            <person name="Crous P.W."/>
            <person name="Fauchery L."/>
            <person name="Girlanda M."/>
            <person name="Hayes R.D."/>
            <person name="Keri Z."/>
            <person name="LaButti K."/>
            <person name="Lipzen A."/>
            <person name="Lombard V."/>
            <person name="Magnuson J."/>
            <person name="Maillard F."/>
            <person name="Murat C."/>
            <person name="Nolan M."/>
            <person name="Ohm R.A."/>
            <person name="Pangilinan J."/>
            <person name="Pereira M.F."/>
            <person name="Perotto S."/>
            <person name="Peter M."/>
            <person name="Pfister S."/>
            <person name="Riley R."/>
            <person name="Sitrit Y."/>
            <person name="Stielow J.B."/>
            <person name="Szollosi G."/>
            <person name="Zifcakova L."/>
            <person name="Stursova M."/>
            <person name="Spatafora J.W."/>
            <person name="Tedersoo L."/>
            <person name="Vaario L.M."/>
            <person name="Yamada A."/>
            <person name="Yan M."/>
            <person name="Wang P."/>
            <person name="Xu J."/>
            <person name="Bruns T."/>
            <person name="Baldrian P."/>
            <person name="Vilgalys R."/>
            <person name="Dunand C."/>
            <person name="Henrissat B."/>
            <person name="Grigoriev I.V."/>
            <person name="Hibbett D."/>
            <person name="Nagy L.G."/>
            <person name="Martin F.M."/>
        </authorList>
    </citation>
    <scope>NUCLEOTIDE SEQUENCE</scope>
    <source>
        <strain evidence="4">UH-Tt-Lm1</strain>
    </source>
</reference>
<keyword evidence="2" id="KW-0472">Membrane</keyword>
<feature type="compositionally biased region" description="Basic and acidic residues" evidence="1">
    <location>
        <begin position="50"/>
        <end position="60"/>
    </location>
</feature>
<feature type="transmembrane region" description="Helical" evidence="2">
    <location>
        <begin position="351"/>
        <end position="376"/>
    </location>
</feature>
<evidence type="ECO:0000256" key="2">
    <source>
        <dbReference type="SAM" id="Phobius"/>
    </source>
</evidence>
<evidence type="ECO:0000256" key="1">
    <source>
        <dbReference type="SAM" id="MobiDB-lite"/>
    </source>
</evidence>
<reference evidence="4" key="2">
    <citation type="submission" date="2020-11" db="EMBL/GenBank/DDBJ databases">
        <authorList>
            <consortium name="DOE Joint Genome Institute"/>
            <person name="Kuo A."/>
            <person name="Miyauchi S."/>
            <person name="Kiss E."/>
            <person name="Drula E."/>
            <person name="Kohler A."/>
            <person name="Sanchez-Garcia M."/>
            <person name="Andreopoulos B."/>
            <person name="Barry K.W."/>
            <person name="Bonito G."/>
            <person name="Buee M."/>
            <person name="Carver A."/>
            <person name="Chen C."/>
            <person name="Cichocki N."/>
            <person name="Clum A."/>
            <person name="Culley D."/>
            <person name="Crous P.W."/>
            <person name="Fauchery L."/>
            <person name="Girlanda M."/>
            <person name="Hayes R."/>
            <person name="Keri Z."/>
            <person name="Labutti K."/>
            <person name="Lipzen A."/>
            <person name="Lombard V."/>
            <person name="Magnuson J."/>
            <person name="Maillard F."/>
            <person name="Morin E."/>
            <person name="Murat C."/>
            <person name="Nolan M."/>
            <person name="Ohm R."/>
            <person name="Pangilinan J."/>
            <person name="Pereira M."/>
            <person name="Perotto S."/>
            <person name="Peter M."/>
            <person name="Riley R."/>
            <person name="Sitrit Y."/>
            <person name="Stielow B."/>
            <person name="Szollosi G."/>
            <person name="Zifcakova L."/>
            <person name="Stursova M."/>
            <person name="Spatafora J.W."/>
            <person name="Tedersoo L."/>
            <person name="Vaario L.-M."/>
            <person name="Yamada A."/>
            <person name="Yan M."/>
            <person name="Wang P."/>
            <person name="Xu J."/>
            <person name="Bruns T."/>
            <person name="Baldrian P."/>
            <person name="Vilgalys R."/>
            <person name="Henrissat B."/>
            <person name="Grigoriev I.V."/>
            <person name="Hibbett D."/>
            <person name="Nagy L.G."/>
            <person name="Martin F.M."/>
        </authorList>
    </citation>
    <scope>NUCLEOTIDE SEQUENCE</scope>
    <source>
        <strain evidence="4">UH-Tt-Lm1</strain>
    </source>
</reference>
<feature type="domain" description="DUF6535" evidence="3">
    <location>
        <begin position="89"/>
        <end position="261"/>
    </location>
</feature>
<feature type="transmembrane region" description="Helical" evidence="2">
    <location>
        <begin position="267"/>
        <end position="293"/>
    </location>
</feature>
<protein>
    <recommendedName>
        <fullName evidence="3">DUF6535 domain-containing protein</fullName>
    </recommendedName>
</protein>
<sequence>MSSKTILRGIKLENPEGEGDRTGYLTEQSYGFATQQEEVMYGSPQPWQDLQDKTEIRGDGTGENQANMQARKKTSPPTRGGERAEFYGVYHEKAVEHDLGFINKYDADLNNTLIFAGLFSAVTSTFITQVQPQLQPDSGDETAALLRLLIYKFDSSTFNGDTPTLPQWTGPPSTIVQVQAILYASLVVSLFAAFLAMVGKQWLSHYALADTRGSSIERSQNRQRKLNGTITWRFGLMMDLLPLMLQGALFLLGCALSLYLWGIDRTIASVVLCVTLLGVLFYLFTVVAGTVSVHCPYQTPHARLFRYIAHHTLPPIPRMLESASISIKNGSKSIEVLKYCIKQYRQQPCAIAFPLYFLVLPALLLYDALLLVVAMFRALRDLAGKAYVWFYGTRKSVPGTDLLDIQCISWILRASVEKKAHLSALKFLATMTGLVDLGPTLISACFDILMGCVTVNDDNGKAVVARGLEELATVSARCCLHALFHMDPRLGTIDRMRRRYTEAFPLVTNFDALSDPDDSLGTIHNIFYSLEPKTGSNDCEVLDDLAHTLARLANEYASGAITNAFGVIFRRRQRPKTPRWILRFALLRLSQDPLPPDSIVINCLSIIAIDLGCSIPLNTMIQDESTRVDEISNLVTHALWDMARRSDPYEIECKRKAITALFPYAVWRERDMKHEMMDAFLTVFLVSNPTTSLWHPIVQFIGTLFKALSPQAIVVTSPHVPWYRVADDESVVTAWAAATLAIQYTEVVDREIIEEVERRVVDALLQIASVDSLRPHVPDDSWSWLNKRPSLPPVCLGRSMATKKHVVRRVGELEDVEILKSYLVLVWSEWDPIGSPKLDPAGSHRCLREMQLVISRNFRGDGMQAHRKDLVDHLVRVLGQLGRGLEDLKEGKPWIDEDDVERAKVQYLKLRDVLLGM</sequence>